<reference evidence="2 3" key="1">
    <citation type="submission" date="2020-09" db="EMBL/GenBank/DDBJ databases">
        <title>Pseudoxanthomonas sp. CAU 1598 isolated from sand of Yaerae Beach.</title>
        <authorList>
            <person name="Kim W."/>
        </authorList>
    </citation>
    <scope>NUCLEOTIDE SEQUENCE [LARGE SCALE GENOMIC DNA]</scope>
    <source>
        <strain evidence="2 3">CAU 1598</strain>
    </source>
</reference>
<dbReference type="AlphaFoldDB" id="A0AAW3ZJE8"/>
<evidence type="ECO:0008006" key="4">
    <source>
        <dbReference type="Google" id="ProtNLM"/>
    </source>
</evidence>
<evidence type="ECO:0000256" key="1">
    <source>
        <dbReference type="SAM" id="MobiDB-lite"/>
    </source>
</evidence>
<gene>
    <name evidence="2" type="ORF">IFO71_10765</name>
</gene>
<sequence>MSENPSGLEPGKRGRGLSSVDWPELAADCDPNIAEAVNTLLGSIRVNDALLRISRTIGARRRRAKEQGSGHTWWPKLNQDLRREHIDPLREDLFHLAMRDRYASFIVENALNELQSFLKQEDAPGSAPGHKSDLRLVDEFLQPIFESLRALVTPAFIGESPADTDGGEAIIRELERMTLRQWFELDAGASLERLLQHLVLAECYSASCVEDGRSLFERFGPGHGASRIRWNESGIDALLVAVAFVRERFESRLHRRRSAENGGRTYFCELCDELTQWMSNERDASAAGSGSKRYCERHASTDRQLYQSDVLKRREFEWIYSMVLLEAKGDAGYKERFLQATGSRRLDLIEHTESCRFCSGRPFETECFDPSKDDFPSLMAFHANARKVAYSLAQSLHDGRAFLIDEAVQRGEDVRQCATGYRLDTGKALGQRCGLALAHLMLQGKRGSEIAEHLRISASAVSQRKTGLRGSFDFNPERQLELVWWPFDDIAGPDIVKFPSRPMGWDWRHSEDEYHHLVRPVRNSQATAQRRTVDSSSSRPTKSSARKCV</sequence>
<dbReference type="RefSeq" id="WP_192029641.1">
    <property type="nucleotide sequence ID" value="NZ_JACYTR010000019.1"/>
</dbReference>
<dbReference type="Proteomes" id="UP000613768">
    <property type="component" value="Unassembled WGS sequence"/>
</dbReference>
<organism evidence="2 3">
    <name type="scientific">Pseudomarimonas arenosa</name>
    <dbReference type="NCBI Taxonomy" id="2774145"/>
    <lineage>
        <taxon>Bacteria</taxon>
        <taxon>Pseudomonadati</taxon>
        <taxon>Pseudomonadota</taxon>
        <taxon>Gammaproteobacteria</taxon>
        <taxon>Lysobacterales</taxon>
        <taxon>Lysobacteraceae</taxon>
        <taxon>Pseudomarimonas</taxon>
    </lineage>
</organism>
<dbReference type="EMBL" id="JACYTR010000019">
    <property type="protein sequence ID" value="MBD8526218.1"/>
    <property type="molecule type" value="Genomic_DNA"/>
</dbReference>
<name>A0AAW3ZJE8_9GAMM</name>
<evidence type="ECO:0000313" key="3">
    <source>
        <dbReference type="Proteomes" id="UP000613768"/>
    </source>
</evidence>
<accession>A0AAW3ZJE8</accession>
<protein>
    <recommendedName>
        <fullName evidence="4">MarR family transcriptional regulator</fullName>
    </recommendedName>
</protein>
<evidence type="ECO:0000313" key="2">
    <source>
        <dbReference type="EMBL" id="MBD8526218.1"/>
    </source>
</evidence>
<feature type="region of interest" description="Disordered" evidence="1">
    <location>
        <begin position="522"/>
        <end position="549"/>
    </location>
</feature>
<proteinExistence type="predicted"/>
<comment type="caution">
    <text evidence="2">The sequence shown here is derived from an EMBL/GenBank/DDBJ whole genome shotgun (WGS) entry which is preliminary data.</text>
</comment>
<keyword evidence="3" id="KW-1185">Reference proteome</keyword>